<dbReference type="RefSeq" id="WP_158948871.1">
    <property type="nucleotide sequence ID" value="NZ_CP046913.1"/>
</dbReference>
<dbReference type="InterPro" id="IPR001633">
    <property type="entry name" value="EAL_dom"/>
</dbReference>
<dbReference type="InterPro" id="IPR029787">
    <property type="entry name" value="Nucleotide_cyclase"/>
</dbReference>
<feature type="region of interest" description="Disordered" evidence="1">
    <location>
        <begin position="446"/>
        <end position="468"/>
    </location>
</feature>
<keyword evidence="2" id="KW-1133">Transmembrane helix</keyword>
<accession>A0A7Z2GFL1</accession>
<dbReference type="PROSITE" id="PS50113">
    <property type="entry name" value="PAC"/>
    <property type="match status" value="1"/>
</dbReference>
<dbReference type="SUPFAM" id="SSF55785">
    <property type="entry name" value="PYP-like sensor domain (PAS domain)"/>
    <property type="match status" value="2"/>
</dbReference>
<dbReference type="SMART" id="SM00267">
    <property type="entry name" value="GGDEF"/>
    <property type="match status" value="1"/>
</dbReference>
<dbReference type="PANTHER" id="PTHR44757">
    <property type="entry name" value="DIGUANYLATE CYCLASE DGCP"/>
    <property type="match status" value="1"/>
</dbReference>
<dbReference type="InterPro" id="IPR000014">
    <property type="entry name" value="PAS"/>
</dbReference>
<evidence type="ECO:0000256" key="1">
    <source>
        <dbReference type="SAM" id="MobiDB-lite"/>
    </source>
</evidence>
<feature type="transmembrane region" description="Helical" evidence="2">
    <location>
        <begin position="216"/>
        <end position="235"/>
    </location>
</feature>
<dbReference type="GO" id="GO:0003824">
    <property type="term" value="F:catalytic activity"/>
    <property type="evidence" value="ECO:0007669"/>
    <property type="project" value="UniProtKB-ARBA"/>
</dbReference>
<gene>
    <name evidence="7" type="ORF">FAZ98_03650</name>
</gene>
<evidence type="ECO:0000313" key="7">
    <source>
        <dbReference type="EMBL" id="QGZ60901.1"/>
    </source>
</evidence>
<feature type="domain" description="PAC" evidence="4">
    <location>
        <begin position="327"/>
        <end position="379"/>
    </location>
</feature>
<feature type="domain" description="PAS" evidence="3">
    <location>
        <begin position="379"/>
        <end position="425"/>
    </location>
</feature>
<proteinExistence type="predicted"/>
<dbReference type="FunFam" id="3.30.70.270:FF:000001">
    <property type="entry name" value="Diguanylate cyclase domain protein"/>
    <property type="match status" value="1"/>
</dbReference>
<dbReference type="InterPro" id="IPR000700">
    <property type="entry name" value="PAS-assoc_C"/>
</dbReference>
<dbReference type="SUPFAM" id="SSF141868">
    <property type="entry name" value="EAL domain-like"/>
    <property type="match status" value="1"/>
</dbReference>
<evidence type="ECO:0000256" key="2">
    <source>
        <dbReference type="SAM" id="Phobius"/>
    </source>
</evidence>
<reference evidence="7 8" key="1">
    <citation type="submission" date="2019-12" db="EMBL/GenBank/DDBJ databases">
        <title>Paraburkholderia acidiphila 7Q-K02 sp. nov and Paraburkholderia acidisoli DHF22 sp. nov., two strains isolated from forest soil.</title>
        <authorList>
            <person name="Gao Z."/>
            <person name="Qiu L."/>
        </authorList>
    </citation>
    <scope>NUCLEOTIDE SEQUENCE [LARGE SCALE GENOMIC DNA]</scope>
    <source>
        <strain evidence="7 8">DHF22</strain>
    </source>
</reference>
<keyword evidence="8" id="KW-1185">Reference proteome</keyword>
<dbReference type="OrthoDB" id="9813903at2"/>
<dbReference type="PROSITE" id="PS50887">
    <property type="entry name" value="GGDEF"/>
    <property type="match status" value="1"/>
</dbReference>
<dbReference type="InterPro" id="IPR043128">
    <property type="entry name" value="Rev_trsase/Diguanyl_cyclase"/>
</dbReference>
<feature type="domain" description="GGDEF" evidence="6">
    <location>
        <begin position="596"/>
        <end position="729"/>
    </location>
</feature>
<feature type="transmembrane region" description="Helical" evidence="2">
    <location>
        <begin position="28"/>
        <end position="54"/>
    </location>
</feature>
<dbReference type="InterPro" id="IPR035965">
    <property type="entry name" value="PAS-like_dom_sf"/>
</dbReference>
<feature type="domain" description="EAL" evidence="5">
    <location>
        <begin position="740"/>
        <end position="1003"/>
    </location>
</feature>
<dbReference type="InterPro" id="IPR035919">
    <property type="entry name" value="EAL_sf"/>
</dbReference>
<dbReference type="PANTHER" id="PTHR44757:SF4">
    <property type="entry name" value="DIGUANYLATE CYCLASE DGCE-RELATED"/>
    <property type="match status" value="1"/>
</dbReference>
<dbReference type="CDD" id="cd01948">
    <property type="entry name" value="EAL"/>
    <property type="match status" value="1"/>
</dbReference>
<dbReference type="InterPro" id="IPR001610">
    <property type="entry name" value="PAC"/>
</dbReference>
<keyword evidence="2" id="KW-0472">Membrane</keyword>
<dbReference type="AlphaFoldDB" id="A0A7Z2GFL1"/>
<dbReference type="SMART" id="SM00052">
    <property type="entry name" value="EAL"/>
    <property type="match status" value="1"/>
</dbReference>
<dbReference type="Gene3D" id="3.20.20.450">
    <property type="entry name" value="EAL domain"/>
    <property type="match status" value="1"/>
</dbReference>
<dbReference type="NCBIfam" id="TIGR00254">
    <property type="entry name" value="GGDEF"/>
    <property type="match status" value="1"/>
</dbReference>
<dbReference type="Pfam" id="PF08447">
    <property type="entry name" value="PAS_3"/>
    <property type="match status" value="1"/>
</dbReference>
<evidence type="ECO:0000259" key="6">
    <source>
        <dbReference type="PROSITE" id="PS50887"/>
    </source>
</evidence>
<organism evidence="7 8">
    <name type="scientific">Paraburkholderia acidisoli</name>
    <dbReference type="NCBI Taxonomy" id="2571748"/>
    <lineage>
        <taxon>Bacteria</taxon>
        <taxon>Pseudomonadati</taxon>
        <taxon>Pseudomonadota</taxon>
        <taxon>Betaproteobacteria</taxon>
        <taxon>Burkholderiales</taxon>
        <taxon>Burkholderiaceae</taxon>
        <taxon>Paraburkholderia</taxon>
    </lineage>
</organism>
<evidence type="ECO:0000259" key="4">
    <source>
        <dbReference type="PROSITE" id="PS50113"/>
    </source>
</evidence>
<dbReference type="KEGG" id="pacs:FAZ98_03650"/>
<evidence type="ECO:0000313" key="8">
    <source>
        <dbReference type="Proteomes" id="UP000433577"/>
    </source>
</evidence>
<dbReference type="SUPFAM" id="SSF55073">
    <property type="entry name" value="Nucleotide cyclase"/>
    <property type="match status" value="1"/>
</dbReference>
<dbReference type="CDD" id="cd00130">
    <property type="entry name" value="PAS"/>
    <property type="match status" value="2"/>
</dbReference>
<dbReference type="SMART" id="SM00091">
    <property type="entry name" value="PAS"/>
    <property type="match status" value="2"/>
</dbReference>
<dbReference type="InterPro" id="IPR000160">
    <property type="entry name" value="GGDEF_dom"/>
</dbReference>
<dbReference type="Pfam" id="PF13426">
    <property type="entry name" value="PAS_9"/>
    <property type="match status" value="1"/>
</dbReference>
<dbReference type="Pfam" id="PF00563">
    <property type="entry name" value="EAL"/>
    <property type="match status" value="1"/>
</dbReference>
<dbReference type="InterPro" id="IPR013655">
    <property type="entry name" value="PAS_fold_3"/>
</dbReference>
<dbReference type="PROSITE" id="PS50112">
    <property type="entry name" value="PAS"/>
    <property type="match status" value="1"/>
</dbReference>
<evidence type="ECO:0000259" key="3">
    <source>
        <dbReference type="PROSITE" id="PS50112"/>
    </source>
</evidence>
<dbReference type="SMART" id="SM00086">
    <property type="entry name" value="PAC"/>
    <property type="match status" value="1"/>
</dbReference>
<name>A0A7Z2GFL1_9BURK</name>
<sequence>MRPITTETTGHTPEPHRARRTTVVLLPLWLLAAVMAAIASISVAIMAILLAYVAGESDWSKGQKDAVHALERYARTGADADWRAFEAGIAIPLGDLAAKREMNRPTPDDVAMRRGFAQGRVAPADIDGMIWGYRTLKNTPWMRPAIAFWDTGDTYILRLAETGARLHALAGAGRLGTPEAAALVREMQAIDSELAPIESGFSRALDDAARNTRSTLMLVLAFAACVLLGVFTHFIRRALARSDRLEAEVRKNEERLTLGFEGINAGLWDWEIARRQCYFSDWLYAQLGYDANTPFDTATGLEPLVHADDLPRVQHALRRHLSRATAFDVEFRLRTLAGGYRWCRARGQALRDARGRAVRMVGCLFDISELKSAEAMACNERELAEVTLASIGEAVIRTDAAARVTYCNAVAERMLGRRADSMLGQPFDAICALYCDGGSGGNAGNGGNVHHGEHGDWGDPGGEEGAARRNARRVDVFSGTHAAGNDAAADLHVVRPDGSRLAVDYSVSNLTDARGQRGRPGADHAQARDSIGRVVVLYDVSALREHAARLAYQATHDELTDIYNRREFERRLAALIDEGTRAPCEIAAHGDATGRCGHSVMFLDLDQFKVVNDTCGHSTGDELIRQVCAALKSTLRPGDIVARLGGDEFAVVLPHCGGALAWRLAENLREAIAAIRFTGAGRVVQTSVSIGLVGDAAGLASVKEVMKAADVACYMAKEKGRNRVHRFRFDDEELSQTHTQMSWVADIKAALENDQFCLYGQQILALAGQRTRAVHTHAHDAEAVHVELLLRMRSASGALVPPSAFIGAAERFDLMPAIDRWVIARAFALIATGTHRFETWAINLSGASLGDERLADYIEEQQRRFAIPFARVCFEITETAAITNLRGAIALIERLRAQGCRFALDDFGAGMSSLNYLKHLNVDYLKIDGSFIRGILDNPLDQAIVRAINQVAHAAGKLTIAEFVENAAIVDCMIAMGVDFAQGYGVGLPVPLDELDTAEGARTPPHARADAIAIDVT</sequence>
<dbReference type="InterPro" id="IPR052155">
    <property type="entry name" value="Biofilm_reg_signaling"/>
</dbReference>
<dbReference type="Proteomes" id="UP000433577">
    <property type="component" value="Chromosome 1"/>
</dbReference>
<keyword evidence="2" id="KW-0812">Transmembrane</keyword>
<dbReference type="PROSITE" id="PS50883">
    <property type="entry name" value="EAL"/>
    <property type="match status" value="1"/>
</dbReference>
<dbReference type="EMBL" id="CP046913">
    <property type="protein sequence ID" value="QGZ60901.1"/>
    <property type="molecule type" value="Genomic_DNA"/>
</dbReference>
<dbReference type="CDD" id="cd01949">
    <property type="entry name" value="GGDEF"/>
    <property type="match status" value="1"/>
</dbReference>
<dbReference type="Gene3D" id="3.30.450.20">
    <property type="entry name" value="PAS domain"/>
    <property type="match status" value="2"/>
</dbReference>
<evidence type="ECO:0000259" key="5">
    <source>
        <dbReference type="PROSITE" id="PS50883"/>
    </source>
</evidence>
<dbReference type="Pfam" id="PF00990">
    <property type="entry name" value="GGDEF"/>
    <property type="match status" value="1"/>
</dbReference>
<protein>
    <submittedName>
        <fullName evidence="7">EAL domain-containing protein</fullName>
    </submittedName>
</protein>
<dbReference type="Gene3D" id="3.30.70.270">
    <property type="match status" value="1"/>
</dbReference>